<dbReference type="InterPro" id="IPR012223">
    <property type="entry name" value="TEII"/>
</dbReference>
<evidence type="ECO:0000259" key="2">
    <source>
        <dbReference type="Pfam" id="PF00975"/>
    </source>
</evidence>
<evidence type="ECO:0000313" key="4">
    <source>
        <dbReference type="Proteomes" id="UP000287352"/>
    </source>
</evidence>
<comment type="similarity">
    <text evidence="1">Belongs to the thioesterase family.</text>
</comment>
<proteinExistence type="inferred from homology"/>
<accession>A0A402A940</accession>
<dbReference type="PANTHER" id="PTHR11487">
    <property type="entry name" value="THIOESTERASE"/>
    <property type="match status" value="1"/>
</dbReference>
<dbReference type="SUPFAM" id="SSF53474">
    <property type="entry name" value="alpha/beta-Hydrolases"/>
    <property type="match status" value="1"/>
</dbReference>
<sequence>MSHFFSTRSWIVRSNTQTQAQMRLFCFPFAGGGASTYQSWQRYLPEKVEICAVQLPGRENRMREKPYQEITPLVEALKQELNPYLDLPFAFFGHSLGALISFELARHLRRDHQIEPQHLFLSACRAPQFFADIAPLHALPQPALIAELRRLEGTPEDVLQNQDLMRMIVPMLRADFSVFENYLYYPEEPLSCPITAFAGQQDQRAPAEMVAWWREQTTSKFTMHTLPGKHFFINEARESLLALVRADL</sequence>
<dbReference type="PANTHER" id="PTHR11487:SF0">
    <property type="entry name" value="S-ACYL FATTY ACID SYNTHASE THIOESTERASE, MEDIUM CHAIN"/>
    <property type="match status" value="1"/>
</dbReference>
<dbReference type="Proteomes" id="UP000287352">
    <property type="component" value="Unassembled WGS sequence"/>
</dbReference>
<dbReference type="InterPro" id="IPR001031">
    <property type="entry name" value="Thioesterase"/>
</dbReference>
<reference evidence="4" key="1">
    <citation type="submission" date="2018-12" db="EMBL/GenBank/DDBJ databases">
        <title>Tengunoibacter tsumagoiensis gen. nov., sp. nov., Dictyobacter kobayashii sp. nov., D. alpinus sp. nov., and D. joshuensis sp. nov. and description of Dictyobacteraceae fam. nov. within the order Ktedonobacterales isolated from Tengu-no-mugimeshi.</title>
        <authorList>
            <person name="Wang C.M."/>
            <person name="Zheng Y."/>
            <person name="Sakai Y."/>
            <person name="Toyoda A."/>
            <person name="Minakuchi Y."/>
            <person name="Abe K."/>
            <person name="Yokota A."/>
            <person name="Yabe S."/>
        </authorList>
    </citation>
    <scope>NUCLEOTIDE SEQUENCE [LARGE SCALE GENOMIC DNA]</scope>
    <source>
        <strain evidence="4">Uno3</strain>
    </source>
</reference>
<dbReference type="OrthoDB" id="2213423at2"/>
<evidence type="ECO:0000256" key="1">
    <source>
        <dbReference type="ARBA" id="ARBA00007169"/>
    </source>
</evidence>
<keyword evidence="4" id="KW-1185">Reference proteome</keyword>
<dbReference type="RefSeq" id="WP_126583095.1">
    <property type="nucleotide sequence ID" value="NZ_BIFR01000002.1"/>
</dbReference>
<dbReference type="InterPro" id="IPR029058">
    <property type="entry name" value="AB_hydrolase_fold"/>
</dbReference>
<organism evidence="3 4">
    <name type="scientific">Tengunoibacter tsumagoiensis</name>
    <dbReference type="NCBI Taxonomy" id="2014871"/>
    <lineage>
        <taxon>Bacteria</taxon>
        <taxon>Bacillati</taxon>
        <taxon>Chloroflexota</taxon>
        <taxon>Ktedonobacteria</taxon>
        <taxon>Ktedonobacterales</taxon>
        <taxon>Dictyobacteraceae</taxon>
        <taxon>Tengunoibacter</taxon>
    </lineage>
</organism>
<protein>
    <submittedName>
        <fullName evidence="3">Thioesterase</fullName>
    </submittedName>
</protein>
<evidence type="ECO:0000313" key="3">
    <source>
        <dbReference type="EMBL" id="GCE15670.1"/>
    </source>
</evidence>
<dbReference type="Pfam" id="PF00975">
    <property type="entry name" value="Thioesterase"/>
    <property type="match status" value="1"/>
</dbReference>
<dbReference type="Gene3D" id="3.40.50.1820">
    <property type="entry name" value="alpha/beta hydrolase"/>
    <property type="match status" value="1"/>
</dbReference>
<name>A0A402A940_9CHLR</name>
<gene>
    <name evidence="3" type="ORF">KTT_55290</name>
</gene>
<comment type="caution">
    <text evidence="3">The sequence shown here is derived from an EMBL/GenBank/DDBJ whole genome shotgun (WGS) entry which is preliminary data.</text>
</comment>
<dbReference type="GO" id="GO:0008610">
    <property type="term" value="P:lipid biosynthetic process"/>
    <property type="evidence" value="ECO:0007669"/>
    <property type="project" value="TreeGrafter"/>
</dbReference>
<dbReference type="AlphaFoldDB" id="A0A402A940"/>
<dbReference type="EMBL" id="BIFR01000002">
    <property type="protein sequence ID" value="GCE15670.1"/>
    <property type="molecule type" value="Genomic_DNA"/>
</dbReference>
<feature type="domain" description="Thioesterase" evidence="2">
    <location>
        <begin position="23"/>
        <end position="246"/>
    </location>
</feature>